<dbReference type="OrthoDB" id="9806940at2"/>
<dbReference type="Pfam" id="PF08240">
    <property type="entry name" value="ADH_N"/>
    <property type="match status" value="1"/>
</dbReference>
<evidence type="ECO:0000256" key="2">
    <source>
        <dbReference type="ARBA" id="ARBA00022723"/>
    </source>
</evidence>
<dbReference type="AlphaFoldDB" id="K9ZY90"/>
<reference evidence="9" key="1">
    <citation type="submission" date="2012-03" db="EMBL/GenBank/DDBJ databases">
        <title>Complete sequence of chromosome of Deinococcus peraridilitoris DSM 19664.</title>
        <authorList>
            <person name="Lucas S."/>
            <person name="Copeland A."/>
            <person name="Lapidus A."/>
            <person name="Glavina del Rio T."/>
            <person name="Dalin E."/>
            <person name="Tice H."/>
            <person name="Bruce D."/>
            <person name="Goodwin L."/>
            <person name="Pitluck S."/>
            <person name="Peters L."/>
            <person name="Mikhailova N."/>
            <person name="Lu M."/>
            <person name="Kyrpides N."/>
            <person name="Mavromatis K."/>
            <person name="Ivanova N."/>
            <person name="Brettin T."/>
            <person name="Detter J.C."/>
            <person name="Han C."/>
            <person name="Larimer F."/>
            <person name="Land M."/>
            <person name="Hauser L."/>
            <person name="Markowitz V."/>
            <person name="Cheng J.-F."/>
            <person name="Hugenholtz P."/>
            <person name="Woyke T."/>
            <person name="Wu D."/>
            <person name="Pukall R."/>
            <person name="Steenblock K."/>
            <person name="Brambilla E."/>
            <person name="Klenk H.-P."/>
            <person name="Eisen J.A."/>
        </authorList>
    </citation>
    <scope>NUCLEOTIDE SEQUENCE [LARGE SCALE GENOMIC DNA]</scope>
    <source>
        <strain evidence="9">DSM 19664 / LMG 22246 / CIP 109416 / KR-200</strain>
    </source>
</reference>
<dbReference type="PANTHER" id="PTHR43880">
    <property type="entry name" value="ALCOHOL DEHYDROGENASE"/>
    <property type="match status" value="1"/>
</dbReference>
<dbReference type="GO" id="GO:0008270">
    <property type="term" value="F:zinc ion binding"/>
    <property type="evidence" value="ECO:0007669"/>
    <property type="project" value="InterPro"/>
</dbReference>
<evidence type="ECO:0000256" key="3">
    <source>
        <dbReference type="ARBA" id="ARBA00022833"/>
    </source>
</evidence>
<proteinExistence type="inferred from homology"/>
<feature type="domain" description="Enoyl reductase (ER)" evidence="7">
    <location>
        <begin position="18"/>
        <end position="373"/>
    </location>
</feature>
<keyword evidence="3 6" id="KW-0862">Zinc</keyword>
<dbReference type="SUPFAM" id="SSF50129">
    <property type="entry name" value="GroES-like"/>
    <property type="match status" value="2"/>
</dbReference>
<evidence type="ECO:0000313" key="8">
    <source>
        <dbReference type="EMBL" id="AFZ65715.1"/>
    </source>
</evidence>
<dbReference type="Proteomes" id="UP000010467">
    <property type="component" value="Chromosome"/>
</dbReference>
<dbReference type="PANTHER" id="PTHR43880:SF12">
    <property type="entry name" value="ALCOHOL DEHYDROGENASE CLASS-3"/>
    <property type="match status" value="1"/>
</dbReference>
<dbReference type="KEGG" id="dpd:Deipe_0107"/>
<dbReference type="EMBL" id="CP003382">
    <property type="protein sequence ID" value="AFZ65715.1"/>
    <property type="molecule type" value="Genomic_DNA"/>
</dbReference>
<evidence type="ECO:0000256" key="1">
    <source>
        <dbReference type="ARBA" id="ARBA00001947"/>
    </source>
</evidence>
<keyword evidence="2 6" id="KW-0479">Metal-binding</keyword>
<dbReference type="InterPro" id="IPR013154">
    <property type="entry name" value="ADH-like_N"/>
</dbReference>
<accession>K9ZY90</accession>
<dbReference type="HOGENOM" id="CLU_026673_14_1_0"/>
<keyword evidence="5" id="KW-0520">NAD</keyword>
<dbReference type="InterPro" id="IPR036291">
    <property type="entry name" value="NAD(P)-bd_dom_sf"/>
</dbReference>
<evidence type="ECO:0000313" key="9">
    <source>
        <dbReference type="Proteomes" id="UP000010467"/>
    </source>
</evidence>
<keyword evidence="9" id="KW-1185">Reference proteome</keyword>
<dbReference type="GO" id="GO:0046294">
    <property type="term" value="P:formaldehyde catabolic process"/>
    <property type="evidence" value="ECO:0007669"/>
    <property type="project" value="TreeGrafter"/>
</dbReference>
<dbReference type="Gene3D" id="3.40.50.720">
    <property type="entry name" value="NAD(P)-binding Rossmann-like Domain"/>
    <property type="match status" value="1"/>
</dbReference>
<dbReference type="InterPro" id="IPR002328">
    <property type="entry name" value="ADH_Zn_CS"/>
</dbReference>
<dbReference type="Pfam" id="PF00107">
    <property type="entry name" value="ADH_zinc_N"/>
    <property type="match status" value="1"/>
</dbReference>
<dbReference type="InterPro" id="IPR020843">
    <property type="entry name" value="ER"/>
</dbReference>
<dbReference type="Gene3D" id="3.90.180.10">
    <property type="entry name" value="Medium-chain alcohol dehydrogenases, catalytic domain"/>
    <property type="match status" value="1"/>
</dbReference>
<dbReference type="RefSeq" id="WP_015234026.1">
    <property type="nucleotide sequence ID" value="NC_019793.1"/>
</dbReference>
<dbReference type="GO" id="GO:0051903">
    <property type="term" value="F:S-(hydroxymethyl)glutathione dehydrogenase [NAD(P)+] activity"/>
    <property type="evidence" value="ECO:0007669"/>
    <property type="project" value="TreeGrafter"/>
</dbReference>
<dbReference type="SMART" id="SM00829">
    <property type="entry name" value="PKS_ER"/>
    <property type="match status" value="1"/>
</dbReference>
<organism evidence="8 9">
    <name type="scientific">Deinococcus peraridilitoris (strain DSM 19664 / LMG 22246 / CIP 109416 / KR-200)</name>
    <dbReference type="NCBI Taxonomy" id="937777"/>
    <lineage>
        <taxon>Bacteria</taxon>
        <taxon>Thermotogati</taxon>
        <taxon>Deinococcota</taxon>
        <taxon>Deinococci</taxon>
        <taxon>Deinococcales</taxon>
        <taxon>Deinococcaceae</taxon>
        <taxon>Deinococcus</taxon>
    </lineage>
</organism>
<comment type="similarity">
    <text evidence="6">Belongs to the zinc-containing alcohol dehydrogenase family.</text>
</comment>
<dbReference type="InterPro" id="IPR011032">
    <property type="entry name" value="GroES-like_sf"/>
</dbReference>
<dbReference type="FunFam" id="3.40.50.720:FF:000003">
    <property type="entry name" value="S-(hydroxymethyl)glutathione dehydrogenase"/>
    <property type="match status" value="1"/>
</dbReference>
<comment type="cofactor">
    <cofactor evidence="1 6">
        <name>Zn(2+)</name>
        <dbReference type="ChEBI" id="CHEBI:29105"/>
    </cofactor>
</comment>
<dbReference type="SUPFAM" id="SSF51735">
    <property type="entry name" value="NAD(P)-binding Rossmann-fold domains"/>
    <property type="match status" value="1"/>
</dbReference>
<dbReference type="InterPro" id="IPR013149">
    <property type="entry name" value="ADH-like_C"/>
</dbReference>
<evidence type="ECO:0000256" key="4">
    <source>
        <dbReference type="ARBA" id="ARBA00023002"/>
    </source>
</evidence>
<evidence type="ECO:0000256" key="5">
    <source>
        <dbReference type="ARBA" id="ARBA00023027"/>
    </source>
</evidence>
<dbReference type="CDD" id="cd08281">
    <property type="entry name" value="liver_ADH_like1"/>
    <property type="match status" value="1"/>
</dbReference>
<dbReference type="PATRIC" id="fig|937777.3.peg.112"/>
<protein>
    <submittedName>
        <fullName evidence="8">Zn-dependent alcohol dehydrogenase, class III</fullName>
    </submittedName>
</protein>
<dbReference type="eggNOG" id="COG1062">
    <property type="taxonomic scope" value="Bacteria"/>
</dbReference>
<dbReference type="STRING" id="937777.Deipe_0107"/>
<evidence type="ECO:0000256" key="6">
    <source>
        <dbReference type="RuleBase" id="RU361277"/>
    </source>
</evidence>
<name>K9ZY90_DEIPD</name>
<evidence type="ECO:0000259" key="7">
    <source>
        <dbReference type="SMART" id="SM00829"/>
    </source>
</evidence>
<gene>
    <name evidence="8" type="ordered locus">Deipe_0107</name>
</gene>
<dbReference type="GO" id="GO:0005829">
    <property type="term" value="C:cytosol"/>
    <property type="evidence" value="ECO:0007669"/>
    <property type="project" value="TreeGrafter"/>
</dbReference>
<sequence length="375" mass="38615">MLTTAAVLRFMGTPGPYATSRPLSIETVRLDPPGEGEVLVEVAAAGLCHSDLSVIEGVRPRPLPMLLGHEASGVVVSIGPGVRSVAAGDHVVCTFVPSCGHCLPCATGRPALCEPGAQANAAGTLLSGVRRIRTDDGPLHHHLGVSGFARHAVLSERSVVRIDPDVPLREAALFGCAVLTGVGAVMNTARIEPGMSAAIFGLGGVGLSAVMGAVASGAHPVIAVDVVEAKLDLARQMGATHVVHAAQDDPVHAIRELTGGGAQHVVETVGSERVLVQAYQATRRGGTTTTVGLPAPDRAFSIPAVSLVAEERTVKGSYMGSTVPSRDIPRFIALWEAGRLPVERLLTGTLALQDINAGFDALAAGQAVRQLVTFE</sequence>
<keyword evidence="4" id="KW-0560">Oxidoreductase</keyword>
<dbReference type="PROSITE" id="PS00059">
    <property type="entry name" value="ADH_ZINC"/>
    <property type="match status" value="1"/>
</dbReference>